<dbReference type="SUPFAM" id="SSF48371">
    <property type="entry name" value="ARM repeat"/>
    <property type="match status" value="1"/>
</dbReference>
<gene>
    <name evidence="1" type="ORF">TPC1_13550</name>
</gene>
<sequence>MQFNQHIDGASVILIYPLCEKVLKKESAIQFANSTDRMSSLHIKTLAASVLSLLSEITIFSDFQPFIVQIEDILVKNLQDTNEEIRKSCAISLASIVTKSYSVAKQLQDKLLEQIMMPNQKISMYHGLSMAIVYLSFQLNNWQELIQQVQLNQYIKLNILSDMRISCKCGKSYIIKPLEIKQCECGEQVKVEINQNMKDADLIAISLYLLYIPQKIIEIHDVELTESFVENNLKLMIELAFQLVTSKQYTDNGVLIQNILRQLCTSFLLMKRDCEIIGQILADKLLHWSYNVRHITIQIVGDVISEIGSTVLEKSSNKQEKDEIKQIKQQLNEIKVSGLVEEKQIKVFIPEKAIDYAMQMLSHPIYYNLVLNLFIARCDQTSNLRHAAVNMWKLITVKPLTTMTGFTPLIKQQLINLLKLFYEEKSTEFNYKELVQSTVHELMQNMNHQLFSQFCESLDVAIKDNVDDLTLVCLLDIFAAVAKNDKKNLYIKESLIYDLPSFIKNAADDRLINSAAFLLSSLQTDVSALLDNIVQPQIAKIQQVQPEDISKLAQSINLIIGTRITIVEQLIKECVDKLDVNSNYQIFVTEFFKISKLLQDNPEVIIQYLTSKLQASGKEIVEVAITQLKSNKDIETVHPCFFIIKQMLQNLQCYQIVIDNAFITILNSVPDVLVPSCLLLALCIRQQPTLSAENIPLISSSIQACFSNIHVLQFSGAFGYLISSLGYIYGQIKGDDDLQKSYAQLLISQSHTTLLVAAHARSSKFPCLLQQFNKCAELGQVCCALQSPTVKVQSEAIRNQALNLMILLMLSCLNSFVYENQDCETKSIKYDDYIFQVPKNSEQQKCVFLLATGLAGRIVMTYRQQLTEEHRIQLLKSTAILAQIAPIQQFESAIRPEIEKTCLLNNKSMIQDESINSLFELFSISNKQEQNVHSLLNILLKNNEQQAIELNYDLSNELIVKIIDLLSKMIRVCKVQKISMSYRQTDLKFTKENLYEEIIQLIWFHVMLTENQFRKHAAILLGECCNQLNSQPQILEVMLMQTLYKPTDSILVSCSQLLMMQNILRISIEKQTNIIQFVQHAAENISAIAPDLQNTTLNKFIESKLQIQTESQQEEVAELCKVLSFMLVLGEQGQVKQQPIIISIVKAIDNLKKRFNQLTSHQQLSVLEAMMIFDKFGQNFSGKLGLKVQVGLYTLAYHQKCLMSQASGVAEYAQMVLVEFYGLRFGSQNFETVAKTLKQNNQAMVEDMEYRVQTLLKLIKAGKL</sequence>
<accession>A0A146KBQ0</accession>
<proteinExistence type="predicted"/>
<evidence type="ECO:0000313" key="1">
    <source>
        <dbReference type="EMBL" id="JAP93967.1"/>
    </source>
</evidence>
<protein>
    <submittedName>
        <fullName evidence="1">Translational activator GCN1</fullName>
    </submittedName>
</protein>
<dbReference type="AlphaFoldDB" id="A0A146KBQ0"/>
<dbReference type="EMBL" id="GDID01002639">
    <property type="protein sequence ID" value="JAP93967.1"/>
    <property type="molecule type" value="Transcribed_RNA"/>
</dbReference>
<organism evidence="1">
    <name type="scientific">Trepomonas sp. PC1</name>
    <dbReference type="NCBI Taxonomy" id="1076344"/>
    <lineage>
        <taxon>Eukaryota</taxon>
        <taxon>Metamonada</taxon>
        <taxon>Diplomonadida</taxon>
        <taxon>Hexamitidae</taxon>
        <taxon>Hexamitinae</taxon>
        <taxon>Trepomonas</taxon>
    </lineage>
</organism>
<reference evidence="1" key="1">
    <citation type="submission" date="2015-07" db="EMBL/GenBank/DDBJ databases">
        <title>Adaptation to a free-living lifestyle via gene acquisitions in the diplomonad Trepomonas sp. PC1.</title>
        <authorList>
            <person name="Xu F."/>
            <person name="Jerlstrom-Hultqvist J."/>
            <person name="Kolisko M."/>
            <person name="Simpson A.G.B."/>
            <person name="Roger A.J."/>
            <person name="Svard S.G."/>
            <person name="Andersson J.O."/>
        </authorList>
    </citation>
    <scope>NUCLEOTIDE SEQUENCE</scope>
    <source>
        <strain evidence="1">PC1</strain>
    </source>
</reference>
<name>A0A146KBQ0_9EUKA</name>
<dbReference type="InterPro" id="IPR016024">
    <property type="entry name" value="ARM-type_fold"/>
</dbReference>